<gene>
    <name evidence="5" type="ORF">GC101_11340</name>
</gene>
<evidence type="ECO:0000256" key="1">
    <source>
        <dbReference type="ARBA" id="ARBA00023015"/>
    </source>
</evidence>
<protein>
    <submittedName>
        <fullName evidence="5">Helix-turn-helix domain-containing protein</fullName>
    </submittedName>
</protein>
<evidence type="ECO:0000256" key="2">
    <source>
        <dbReference type="ARBA" id="ARBA00023125"/>
    </source>
</evidence>
<dbReference type="SUPFAM" id="SSF46689">
    <property type="entry name" value="Homeodomain-like"/>
    <property type="match status" value="2"/>
</dbReference>
<accession>A0ABX1YHN6</accession>
<dbReference type="PANTHER" id="PTHR43436">
    <property type="entry name" value="ARAC-FAMILY TRANSCRIPTIONAL REGULATOR"/>
    <property type="match status" value="1"/>
</dbReference>
<dbReference type="EMBL" id="WHOB01000027">
    <property type="protein sequence ID" value="NOU79471.1"/>
    <property type="molecule type" value="Genomic_DNA"/>
</dbReference>
<organism evidence="5 6">
    <name type="scientific">Paenibacillus phytohabitans</name>
    <dbReference type="NCBI Taxonomy" id="2654978"/>
    <lineage>
        <taxon>Bacteria</taxon>
        <taxon>Bacillati</taxon>
        <taxon>Bacillota</taxon>
        <taxon>Bacilli</taxon>
        <taxon>Bacillales</taxon>
        <taxon>Paenibacillaceae</taxon>
        <taxon>Paenibacillus</taxon>
    </lineage>
</organism>
<comment type="caution">
    <text evidence="5">The sequence shown here is derived from an EMBL/GenBank/DDBJ whole genome shotgun (WGS) entry which is preliminary data.</text>
</comment>
<dbReference type="InterPro" id="IPR009057">
    <property type="entry name" value="Homeodomain-like_sf"/>
</dbReference>
<keyword evidence="1" id="KW-0805">Transcription regulation</keyword>
<evidence type="ECO:0000313" key="6">
    <source>
        <dbReference type="Proteomes" id="UP000596857"/>
    </source>
</evidence>
<evidence type="ECO:0000259" key="4">
    <source>
        <dbReference type="PROSITE" id="PS01124"/>
    </source>
</evidence>
<sequence>MFDQVNHLHKQLAGLVDRHTDRDGPQSTGIPSLSFSRYTAPHYFTGTDAPYRINKPSIYFVAQGLKDVIFGEERFRYGPPNYLVASMDLPIIAEVLEASAEVPNLSCRIEFTHSQILELLNDDELKVNFRGKSKRGMNVAKLDLSMLDAVVRLVSLLDKPADIPVLAPLFTKEILYKVLQGEHGDTLRQIVSDESPTIHIQNAIQHIVDHFQDSFQVEDLADIAKMSVPSFYRHFKETTAMSPIQFQKQLRLQEARRQLIFEAVDVAKVAFRVGYESLTQFTREYSRMFGFPPRKDMKRLKGYDGQRVDAAEVSEIPNP</sequence>
<keyword evidence="2" id="KW-0238">DNA-binding</keyword>
<reference evidence="5 6" key="1">
    <citation type="submission" date="2019-10" db="EMBL/GenBank/DDBJ databases">
        <title>Description of Paenibacillus terricola sp. nov.</title>
        <authorList>
            <person name="Carlier A."/>
            <person name="Qi S."/>
        </authorList>
    </citation>
    <scope>NUCLEOTIDE SEQUENCE [LARGE SCALE GENOMIC DNA]</scope>
    <source>
        <strain evidence="5 6">LMG 31459</strain>
    </source>
</reference>
<dbReference type="PROSITE" id="PS01124">
    <property type="entry name" value="HTH_ARAC_FAMILY_2"/>
    <property type="match status" value="1"/>
</dbReference>
<dbReference type="RefSeq" id="WP_171717329.1">
    <property type="nucleotide sequence ID" value="NZ_WHOB01000027.1"/>
</dbReference>
<evidence type="ECO:0000256" key="3">
    <source>
        <dbReference type="ARBA" id="ARBA00023163"/>
    </source>
</evidence>
<dbReference type="Gene3D" id="1.10.10.60">
    <property type="entry name" value="Homeodomain-like"/>
    <property type="match status" value="1"/>
</dbReference>
<dbReference type="InterPro" id="IPR018062">
    <property type="entry name" value="HTH_AraC-typ_CS"/>
</dbReference>
<feature type="domain" description="HTH araC/xylS-type" evidence="4">
    <location>
        <begin position="201"/>
        <end position="299"/>
    </location>
</feature>
<dbReference type="Pfam" id="PF12833">
    <property type="entry name" value="HTH_18"/>
    <property type="match status" value="1"/>
</dbReference>
<dbReference type="SMART" id="SM00342">
    <property type="entry name" value="HTH_ARAC"/>
    <property type="match status" value="1"/>
</dbReference>
<evidence type="ECO:0000313" key="5">
    <source>
        <dbReference type="EMBL" id="NOU79471.1"/>
    </source>
</evidence>
<dbReference type="InterPro" id="IPR018060">
    <property type="entry name" value="HTH_AraC"/>
</dbReference>
<keyword evidence="6" id="KW-1185">Reference proteome</keyword>
<proteinExistence type="predicted"/>
<dbReference type="InterPro" id="IPR009594">
    <property type="entry name" value="Tscrpt_reg_HTH_AraC_N"/>
</dbReference>
<dbReference type="Pfam" id="PF06719">
    <property type="entry name" value="AraC_N"/>
    <property type="match status" value="1"/>
</dbReference>
<name>A0ABX1YHN6_9BACL</name>
<dbReference type="PROSITE" id="PS00041">
    <property type="entry name" value="HTH_ARAC_FAMILY_1"/>
    <property type="match status" value="1"/>
</dbReference>
<dbReference type="PANTHER" id="PTHR43436:SF1">
    <property type="entry name" value="TRANSCRIPTIONAL REGULATORY PROTEIN"/>
    <property type="match status" value="1"/>
</dbReference>
<keyword evidence="3" id="KW-0804">Transcription</keyword>
<dbReference type="Proteomes" id="UP000596857">
    <property type="component" value="Unassembled WGS sequence"/>
</dbReference>